<sequence length="68" mass="7901">MKIKQSITTERATVLDEIKSPLMTQTNLEIDSWVEANVTNLAQARTLFKKILKGQRNILRFLSRQEIQ</sequence>
<dbReference type="EMBL" id="LR797253">
    <property type="protein sequence ID" value="CAB4197151.1"/>
    <property type="molecule type" value="Genomic_DNA"/>
</dbReference>
<evidence type="ECO:0000313" key="1">
    <source>
        <dbReference type="EMBL" id="CAB4197151.1"/>
    </source>
</evidence>
<reference evidence="1" key="1">
    <citation type="submission" date="2020-05" db="EMBL/GenBank/DDBJ databases">
        <authorList>
            <person name="Chiriac C."/>
            <person name="Salcher M."/>
            <person name="Ghai R."/>
            <person name="Kavagutti S V."/>
        </authorList>
    </citation>
    <scope>NUCLEOTIDE SEQUENCE</scope>
</reference>
<name>A0A6J5RUC1_9CAUD</name>
<accession>A0A6J5RUC1</accession>
<protein>
    <submittedName>
        <fullName evidence="1">Uncharacterized protein</fullName>
    </submittedName>
</protein>
<proteinExistence type="predicted"/>
<organism evidence="1">
    <name type="scientific">uncultured Caudovirales phage</name>
    <dbReference type="NCBI Taxonomy" id="2100421"/>
    <lineage>
        <taxon>Viruses</taxon>
        <taxon>Duplodnaviria</taxon>
        <taxon>Heunggongvirae</taxon>
        <taxon>Uroviricota</taxon>
        <taxon>Caudoviricetes</taxon>
        <taxon>Peduoviridae</taxon>
        <taxon>Maltschvirus</taxon>
        <taxon>Maltschvirus maltsch</taxon>
    </lineage>
</organism>
<gene>
    <name evidence="1" type="ORF">UFOVP1304_25</name>
</gene>